<evidence type="ECO:0000256" key="6">
    <source>
        <dbReference type="ARBA" id="ARBA00035243"/>
    </source>
</evidence>
<evidence type="ECO:0000256" key="2">
    <source>
        <dbReference type="ARBA" id="ARBA00022730"/>
    </source>
</evidence>
<dbReference type="GO" id="GO:0003735">
    <property type="term" value="F:structural constituent of ribosome"/>
    <property type="evidence" value="ECO:0007669"/>
    <property type="project" value="UniProtKB-UniRule"/>
</dbReference>
<dbReference type="OMA" id="GKNIPCT"/>
<feature type="region of interest" description="Disordered" evidence="10">
    <location>
        <begin position="112"/>
        <end position="146"/>
    </location>
</feature>
<keyword evidence="5 7" id="KW-0687">Ribonucleoprotein</keyword>
<evidence type="ECO:0000313" key="13">
    <source>
        <dbReference type="EMBL" id="TQW15000.1"/>
    </source>
</evidence>
<dbReference type="Pfam" id="PF00297">
    <property type="entry name" value="Ribosomal_L3"/>
    <property type="match status" value="1"/>
</dbReference>
<evidence type="ECO:0000313" key="15">
    <source>
        <dbReference type="Proteomes" id="UP000316012"/>
    </source>
</evidence>
<dbReference type="SMR" id="A0A133PDR0"/>
<dbReference type="InterPro" id="IPR019926">
    <property type="entry name" value="Ribosomal_uL3_CS"/>
</dbReference>
<reference evidence="12 16" key="3">
    <citation type="submission" date="2019-09" db="EMBL/GenBank/DDBJ databases">
        <title>Investigation of probiotic properties of different lactic acid bacteria.</title>
        <authorList>
            <person name="Jaomanjaka F."/>
            <person name="Blanc P."/>
        </authorList>
    </citation>
    <scope>NUCLEOTIDE SEQUENCE [LARGE SCALE GENOMIC DNA]</scope>
    <source>
        <strain evidence="12 16">BIO6369</strain>
    </source>
</reference>
<comment type="caution">
    <text evidence="12">The sequence shown here is derived from an EMBL/GenBank/DDBJ whole genome shotgun (WGS) entry which is preliminary data.</text>
</comment>
<evidence type="ECO:0000256" key="3">
    <source>
        <dbReference type="ARBA" id="ARBA00022884"/>
    </source>
</evidence>
<reference evidence="11 14" key="1">
    <citation type="journal article" date="2018" name="Int. J. Syst. Evol. Microbiol.">
        <title>Lactobacillus paragasseri sp. nov., a sister taxon of Lactobacillus gasseri, based on whole-genome sequence analyses.</title>
        <authorList>
            <person name="Tanizawa Y."/>
            <person name="Tada I."/>
            <person name="Kobayashi H."/>
            <person name="Endo A."/>
            <person name="Maeno S."/>
            <person name="Toyoda A."/>
            <person name="Arita M."/>
            <person name="Nakamura Y."/>
            <person name="Sakamoto M."/>
            <person name="Ohkuma M."/>
            <person name="Tohno M."/>
        </authorList>
    </citation>
    <scope>NUCLEOTIDE SEQUENCE [LARGE SCALE GENOMIC DNA]</scope>
    <source>
        <strain evidence="11 14">JCM 1025</strain>
    </source>
</reference>
<dbReference type="EMBL" id="SRMD01000088">
    <property type="protein sequence ID" value="TQW15000.1"/>
    <property type="molecule type" value="Genomic_DNA"/>
</dbReference>
<dbReference type="RefSeq" id="WP_003651764.1">
    <property type="nucleotide sequence ID" value="NZ_BEXJ01000002.1"/>
</dbReference>
<evidence type="ECO:0000256" key="5">
    <source>
        <dbReference type="ARBA" id="ARBA00023274"/>
    </source>
</evidence>
<accession>A0A133PDR0</accession>
<evidence type="ECO:0000256" key="9">
    <source>
        <dbReference type="RuleBase" id="RU003906"/>
    </source>
</evidence>
<evidence type="ECO:0000313" key="14">
    <source>
        <dbReference type="Proteomes" id="UP000250668"/>
    </source>
</evidence>
<dbReference type="InterPro" id="IPR009000">
    <property type="entry name" value="Transl_B-barrel_sf"/>
</dbReference>
<feature type="compositionally biased region" description="Polar residues" evidence="10">
    <location>
        <begin position="112"/>
        <end position="122"/>
    </location>
</feature>
<dbReference type="EMBL" id="WBOA01000002">
    <property type="protein sequence ID" value="KAB1950537.1"/>
    <property type="molecule type" value="Genomic_DNA"/>
</dbReference>
<evidence type="ECO:0000256" key="8">
    <source>
        <dbReference type="RuleBase" id="RU003905"/>
    </source>
</evidence>
<keyword evidence="4 7" id="KW-0689">Ribosomal protein</keyword>
<comment type="subunit">
    <text evidence="7 9">Part of the 50S ribosomal subunit. Forms a cluster with proteins L14 and L19.</text>
</comment>
<dbReference type="Proteomes" id="UP000460112">
    <property type="component" value="Unassembled WGS sequence"/>
</dbReference>
<reference evidence="13 15" key="2">
    <citation type="submission" date="2019-04" db="EMBL/GenBank/DDBJ databases">
        <title>Lactobacillus gasseri 7171 assembly.</title>
        <authorList>
            <person name="Joris B.R."/>
            <person name="Giguere D."/>
        </authorList>
    </citation>
    <scope>NUCLEOTIDE SEQUENCE [LARGE SCALE GENOMIC DNA]</scope>
    <source>
        <strain evidence="13 15">7171</strain>
    </source>
</reference>
<dbReference type="FunFam" id="2.40.30.10:FF:000004">
    <property type="entry name" value="50S ribosomal protein L3"/>
    <property type="match status" value="1"/>
</dbReference>
<organism evidence="12 16">
    <name type="scientific">Lactobacillus gasseri</name>
    <dbReference type="NCBI Taxonomy" id="1596"/>
    <lineage>
        <taxon>Bacteria</taxon>
        <taxon>Bacillati</taxon>
        <taxon>Bacillota</taxon>
        <taxon>Bacilli</taxon>
        <taxon>Lactobacillales</taxon>
        <taxon>Lactobacillaceae</taxon>
        <taxon>Lactobacillus</taxon>
    </lineage>
</organism>
<dbReference type="AlphaFoldDB" id="A0A133PDR0"/>
<dbReference type="Gene3D" id="3.30.160.810">
    <property type="match status" value="1"/>
</dbReference>
<protein>
    <recommendedName>
        <fullName evidence="6 7">Large ribosomal subunit protein uL3</fullName>
    </recommendedName>
</protein>
<name>A0A133PDR0_LACGS</name>
<evidence type="ECO:0000256" key="10">
    <source>
        <dbReference type="SAM" id="MobiDB-lite"/>
    </source>
</evidence>
<comment type="function">
    <text evidence="7 9">One of the primary rRNA binding proteins, it binds directly near the 3'-end of the 23S rRNA, where it nucleates assembly of the 50S subunit.</text>
</comment>
<dbReference type="GO" id="GO:0022625">
    <property type="term" value="C:cytosolic large ribosomal subunit"/>
    <property type="evidence" value="ECO:0007669"/>
    <property type="project" value="TreeGrafter"/>
</dbReference>
<proteinExistence type="inferred from homology"/>
<dbReference type="InterPro" id="IPR019927">
    <property type="entry name" value="Ribosomal_uL3_bac/org-type"/>
</dbReference>
<dbReference type="Gene3D" id="2.40.30.10">
    <property type="entry name" value="Translation factors"/>
    <property type="match status" value="1"/>
</dbReference>
<comment type="similarity">
    <text evidence="1 7 8">Belongs to the universal ribosomal protein uL3 family.</text>
</comment>
<sequence>MTKGILGRKVGMTQIFTKNGILVPVTVIEATPNVVLQVKTNESDGYEAVQVGYQDMREVLSNKPAKGHAAKAKTSPKRFIREIRDVELKDYEVGSEITVDSFSEGDVVDVTGTTRGHGTQGNIKRWGQSRGPETHGSRYHRIPGSMGSIINRVPKGKKLPGHMGGKKVTVQNLVIEKVVPEKNVLLVKGNVPGAKNSLIFVKSAAKAAK</sequence>
<gene>
    <name evidence="7 11" type="primary">rplC</name>
    <name evidence="12" type="ORF">F8244_06115</name>
    <name evidence="13" type="ORF">FIPPAONL_01410</name>
    <name evidence="11" type="ORF">LJCM1025_13300</name>
</gene>
<dbReference type="GO" id="GO:0006412">
    <property type="term" value="P:translation"/>
    <property type="evidence" value="ECO:0007669"/>
    <property type="project" value="UniProtKB-UniRule"/>
</dbReference>
<dbReference type="PANTHER" id="PTHR11229">
    <property type="entry name" value="50S RIBOSOMAL PROTEIN L3"/>
    <property type="match status" value="1"/>
</dbReference>
<dbReference type="PANTHER" id="PTHR11229:SF16">
    <property type="entry name" value="LARGE RIBOSOMAL SUBUNIT PROTEIN UL3C"/>
    <property type="match status" value="1"/>
</dbReference>
<evidence type="ECO:0000256" key="1">
    <source>
        <dbReference type="ARBA" id="ARBA00006540"/>
    </source>
</evidence>
<dbReference type="GeneID" id="29638757"/>
<keyword evidence="3 7" id="KW-0694">RNA-binding</keyword>
<dbReference type="NCBIfam" id="TIGR03625">
    <property type="entry name" value="L3_bact"/>
    <property type="match status" value="1"/>
</dbReference>
<evidence type="ECO:0000256" key="7">
    <source>
        <dbReference type="HAMAP-Rule" id="MF_01325"/>
    </source>
</evidence>
<dbReference type="PROSITE" id="PS00474">
    <property type="entry name" value="RIBOSOMAL_L3"/>
    <property type="match status" value="1"/>
</dbReference>
<dbReference type="Proteomes" id="UP000250668">
    <property type="component" value="Unassembled WGS sequence"/>
</dbReference>
<dbReference type="SUPFAM" id="SSF50447">
    <property type="entry name" value="Translation proteins"/>
    <property type="match status" value="1"/>
</dbReference>
<keyword evidence="2 7" id="KW-0699">rRNA-binding</keyword>
<dbReference type="Proteomes" id="UP000316012">
    <property type="component" value="Unassembled WGS sequence"/>
</dbReference>
<dbReference type="EMBL" id="BEXJ01000002">
    <property type="protein sequence ID" value="GBA97022.1"/>
    <property type="molecule type" value="Genomic_DNA"/>
</dbReference>
<evidence type="ECO:0000313" key="11">
    <source>
        <dbReference type="EMBL" id="GBA97022.1"/>
    </source>
</evidence>
<dbReference type="OrthoDB" id="9806135at2"/>
<evidence type="ECO:0000256" key="4">
    <source>
        <dbReference type="ARBA" id="ARBA00022980"/>
    </source>
</evidence>
<evidence type="ECO:0000313" key="12">
    <source>
        <dbReference type="EMBL" id="KAB1950537.1"/>
    </source>
</evidence>
<keyword evidence="15" id="KW-1185">Reference proteome</keyword>
<dbReference type="eggNOG" id="COG0087">
    <property type="taxonomic scope" value="Bacteria"/>
</dbReference>
<dbReference type="InterPro" id="IPR000597">
    <property type="entry name" value="Ribosomal_uL3"/>
</dbReference>
<dbReference type="HAMAP" id="MF_01325_B">
    <property type="entry name" value="Ribosomal_uL3_B"/>
    <property type="match status" value="1"/>
</dbReference>
<dbReference type="STRING" id="324831.LGAS_0291"/>
<dbReference type="GO" id="GO:0019843">
    <property type="term" value="F:rRNA binding"/>
    <property type="evidence" value="ECO:0007669"/>
    <property type="project" value="UniProtKB-UniRule"/>
</dbReference>
<dbReference type="FunFam" id="3.30.160.810:FF:000002">
    <property type="entry name" value="50S ribosomal protein L3"/>
    <property type="match status" value="1"/>
</dbReference>
<evidence type="ECO:0000313" key="16">
    <source>
        <dbReference type="Proteomes" id="UP000460112"/>
    </source>
</evidence>